<organism evidence="1 2">
    <name type="scientific">Leptospira barantonii</name>
    <dbReference type="NCBI Taxonomy" id="2023184"/>
    <lineage>
        <taxon>Bacteria</taxon>
        <taxon>Pseudomonadati</taxon>
        <taxon>Spirochaetota</taxon>
        <taxon>Spirochaetia</taxon>
        <taxon>Leptospirales</taxon>
        <taxon>Leptospiraceae</taxon>
        <taxon>Leptospira</taxon>
    </lineage>
</organism>
<evidence type="ECO:0000313" key="2">
    <source>
        <dbReference type="Proteomes" id="UP000231879"/>
    </source>
</evidence>
<sequence length="235" mass="26025">MINLIRNKKDQLRTLAGFLLLLLIAFFNVLQCNQKESDNNQSLLALTGTTQAVNILKTHGTTFRECDASGNPKSDTNQSTTSNGHSAIVLKGDAQMAGGGLLVYVREMDVNNTVTNVTVPVVIENEVPRFITVSGKRYMAYLEFFIDGINNTEIDGMGLTVPFTAADINTINFYVTSQKTGLYVNGNSHESNIIYYPAGNNTKGNNPQERATWRRDNYLLYGGDGFVLEYVYKNN</sequence>
<evidence type="ECO:0000313" key="1">
    <source>
        <dbReference type="EMBL" id="PJZ56782.1"/>
    </source>
</evidence>
<dbReference type="RefSeq" id="WP_100762725.1">
    <property type="nucleotide sequence ID" value="NZ_NPDS01000005.1"/>
</dbReference>
<gene>
    <name evidence="1" type="ORF">CH367_11780</name>
</gene>
<name>A0ABX4NJB5_9LEPT</name>
<reference evidence="1 2" key="1">
    <citation type="submission" date="2017-07" db="EMBL/GenBank/DDBJ databases">
        <title>Leptospira spp. isolated from tropical soils.</title>
        <authorList>
            <person name="Thibeaux R."/>
            <person name="Iraola G."/>
            <person name="Ferres I."/>
            <person name="Bierque E."/>
            <person name="Girault D."/>
            <person name="Soupe-Gilbert M.-E."/>
            <person name="Picardeau M."/>
            <person name="Goarant C."/>
        </authorList>
    </citation>
    <scope>NUCLEOTIDE SEQUENCE [LARGE SCALE GENOMIC DNA]</scope>
    <source>
        <strain evidence="1 2">FH4-C-A1</strain>
    </source>
</reference>
<dbReference type="EMBL" id="NPDS01000005">
    <property type="protein sequence ID" value="PJZ56782.1"/>
    <property type="molecule type" value="Genomic_DNA"/>
</dbReference>
<keyword evidence="2" id="KW-1185">Reference proteome</keyword>
<protein>
    <submittedName>
        <fullName evidence="1">Uncharacterized protein</fullName>
    </submittedName>
</protein>
<accession>A0ABX4NJB5</accession>
<proteinExistence type="predicted"/>
<dbReference type="Proteomes" id="UP000231879">
    <property type="component" value="Unassembled WGS sequence"/>
</dbReference>
<comment type="caution">
    <text evidence="1">The sequence shown here is derived from an EMBL/GenBank/DDBJ whole genome shotgun (WGS) entry which is preliminary data.</text>
</comment>